<organism evidence="2 3">
    <name type="scientific">Caulobacter endophyticus</name>
    <dbReference type="NCBI Taxonomy" id="2172652"/>
    <lineage>
        <taxon>Bacteria</taxon>
        <taxon>Pseudomonadati</taxon>
        <taxon>Pseudomonadota</taxon>
        <taxon>Alphaproteobacteria</taxon>
        <taxon>Caulobacterales</taxon>
        <taxon>Caulobacteraceae</taxon>
        <taxon>Caulobacter</taxon>
    </lineage>
</organism>
<comment type="caution">
    <text evidence="2">The sequence shown here is derived from an EMBL/GenBank/DDBJ whole genome shotgun (WGS) entry which is preliminary data.</text>
</comment>
<reference evidence="2 3" key="1">
    <citation type="submission" date="2018-04" db="EMBL/GenBank/DDBJ databases">
        <title>The genome sequence of Caulobacter sp. 744.</title>
        <authorList>
            <person name="Gao J."/>
            <person name="Sun J."/>
        </authorList>
    </citation>
    <scope>NUCLEOTIDE SEQUENCE [LARGE SCALE GENOMIC DNA]</scope>
    <source>
        <strain evidence="2 3">774</strain>
    </source>
</reference>
<dbReference type="SMART" id="SM00530">
    <property type="entry name" value="HTH_XRE"/>
    <property type="match status" value="1"/>
</dbReference>
<dbReference type="Pfam" id="PF13560">
    <property type="entry name" value="HTH_31"/>
    <property type="match status" value="1"/>
</dbReference>
<name>A0A2T9K3Z6_9CAUL</name>
<gene>
    <name evidence="2" type="ORF">DDF67_09730</name>
</gene>
<sequence length="727" mass="79796">MKISLATHEQSCRFQIQVASCLQVSQAECPIMRFSIPGDVLRHAREQAGVKQSALAKTLDTNGTFVSRLEKGGAVDPTFAVRYLQALASPVAEEVLEFYGRSWVKLDPPSFLHPDREHLWRVEETLQTLEAFEQSPQNHPILAPTITALRDDLSFVLRYLERLDHVIAWVGDIGVGKTTALAHAARLVSPDAKGQLRSVFPVGSGRITVCETVIKTAPAFGVAVEPLAEDAIRDLVQDLVQGVAGGQSAVPAEIARVLRNLSGFRAPKVMVGDDFETQDSIAIALAGGEEPATLTDKIIAAMDLPSRRETSLALSEDSEDGLQWLSRTIAKINSGQDPRFSVPRRITVLVPSDSLKAAGDLSIVDTKGVETITQRPDLRGYIDDVRTLVVLCTKFPDAPNATVQRVLRENEEAGSDAAERQRVAMLVLPRGDEPLQVSNEGEPAESRAVGCAVRRDEIRQALSGAGLPKINVSFYDAHLDRPEVVWASLRDQISLMRGVYVGRLDRSVRAVNEMVANVDLVKTRGARKSIENAFDRLIERVQVLPNVRRPAHQNLIDQLTASHQSSVAASMARRGDWQNFSVLHILGVGVRQDANLRSSDHFGRIEHALEDAEQEYADLPDVRAVISSLRDRLAKWRQDFLTQTLSIGSDAFKLTLQNQPGLWTESTGRYGTGVPGYKKDLAVIWQDFFQTAAPDDARAAVEARLAEAWLSTIVEPLRAATRAVAED</sequence>
<dbReference type="SUPFAM" id="SSF47413">
    <property type="entry name" value="lambda repressor-like DNA-binding domains"/>
    <property type="match status" value="1"/>
</dbReference>
<dbReference type="InterPro" id="IPR001387">
    <property type="entry name" value="Cro/C1-type_HTH"/>
</dbReference>
<dbReference type="InterPro" id="IPR010982">
    <property type="entry name" value="Lambda_DNA-bd_dom_sf"/>
</dbReference>
<dbReference type="CDD" id="cd00093">
    <property type="entry name" value="HTH_XRE"/>
    <property type="match status" value="1"/>
</dbReference>
<dbReference type="Proteomes" id="UP000245073">
    <property type="component" value="Unassembled WGS sequence"/>
</dbReference>
<dbReference type="GO" id="GO:0003677">
    <property type="term" value="F:DNA binding"/>
    <property type="evidence" value="ECO:0007669"/>
    <property type="project" value="InterPro"/>
</dbReference>
<feature type="domain" description="HTH cro/C1-type" evidence="1">
    <location>
        <begin position="41"/>
        <end position="95"/>
    </location>
</feature>
<dbReference type="EMBL" id="QDKQ01000034">
    <property type="protein sequence ID" value="PVM90699.1"/>
    <property type="molecule type" value="Genomic_DNA"/>
</dbReference>
<evidence type="ECO:0000259" key="1">
    <source>
        <dbReference type="PROSITE" id="PS50943"/>
    </source>
</evidence>
<accession>A0A2T9K3Z6</accession>
<keyword evidence="3" id="KW-1185">Reference proteome</keyword>
<evidence type="ECO:0000313" key="2">
    <source>
        <dbReference type="EMBL" id="PVM90699.1"/>
    </source>
</evidence>
<evidence type="ECO:0000313" key="3">
    <source>
        <dbReference type="Proteomes" id="UP000245073"/>
    </source>
</evidence>
<dbReference type="AlphaFoldDB" id="A0A2T9K3Z6"/>
<proteinExistence type="predicted"/>
<dbReference type="Gene3D" id="1.10.260.40">
    <property type="entry name" value="lambda repressor-like DNA-binding domains"/>
    <property type="match status" value="1"/>
</dbReference>
<dbReference type="PROSITE" id="PS50943">
    <property type="entry name" value="HTH_CROC1"/>
    <property type="match status" value="1"/>
</dbReference>
<protein>
    <recommendedName>
        <fullName evidence="1">HTH cro/C1-type domain-containing protein</fullName>
    </recommendedName>
</protein>